<accession>A0ACC3D7Q2</accession>
<proteinExistence type="predicted"/>
<organism evidence="1 2">
    <name type="scientific">Coniosporium uncinatum</name>
    <dbReference type="NCBI Taxonomy" id="93489"/>
    <lineage>
        <taxon>Eukaryota</taxon>
        <taxon>Fungi</taxon>
        <taxon>Dikarya</taxon>
        <taxon>Ascomycota</taxon>
        <taxon>Pezizomycotina</taxon>
        <taxon>Dothideomycetes</taxon>
        <taxon>Dothideomycetes incertae sedis</taxon>
        <taxon>Coniosporium</taxon>
    </lineage>
</organism>
<sequence>MPDSGRQDNGRPKTSGVMVGSEVYSTNDSSPKQTDGCIHAMPPIRVNIEGPESWPNYDPTATGADDSPSQPTLEPNQRDTTPPSPETTPTEHSASSPTSTPSSHNDDDDDDYIHTQRTTTVLAIRASEHRIVHSTRTAHPPHLPRHLCDPEAAEAKNRASSQTNLHASPTRTLNTAFDKYLHATAFAEEALDRPRKTFVDAVSR</sequence>
<dbReference type="Proteomes" id="UP001186974">
    <property type="component" value="Unassembled WGS sequence"/>
</dbReference>
<protein>
    <submittedName>
        <fullName evidence="1">Uncharacterized protein</fullName>
    </submittedName>
</protein>
<evidence type="ECO:0000313" key="2">
    <source>
        <dbReference type="Proteomes" id="UP001186974"/>
    </source>
</evidence>
<evidence type="ECO:0000313" key="1">
    <source>
        <dbReference type="EMBL" id="KAK3063204.1"/>
    </source>
</evidence>
<keyword evidence="2" id="KW-1185">Reference proteome</keyword>
<name>A0ACC3D7Q2_9PEZI</name>
<reference evidence="1" key="1">
    <citation type="submission" date="2024-09" db="EMBL/GenBank/DDBJ databases">
        <title>Black Yeasts Isolated from many extreme environments.</title>
        <authorList>
            <person name="Coleine C."/>
            <person name="Stajich J.E."/>
            <person name="Selbmann L."/>
        </authorList>
    </citation>
    <scope>NUCLEOTIDE SEQUENCE</scope>
    <source>
        <strain evidence="1">CCFEE 5737</strain>
    </source>
</reference>
<comment type="caution">
    <text evidence="1">The sequence shown here is derived from an EMBL/GenBank/DDBJ whole genome shotgun (WGS) entry which is preliminary data.</text>
</comment>
<dbReference type="EMBL" id="JAWDJW010006947">
    <property type="protein sequence ID" value="KAK3063204.1"/>
    <property type="molecule type" value="Genomic_DNA"/>
</dbReference>
<gene>
    <name evidence="1" type="ORF">LTS18_002259</name>
</gene>